<dbReference type="InterPro" id="IPR050131">
    <property type="entry name" value="Peptidase_S8_subtilisin-like"/>
</dbReference>
<dbReference type="PROSITE" id="PS00138">
    <property type="entry name" value="SUBTILASE_SER"/>
    <property type="match status" value="1"/>
</dbReference>
<evidence type="ECO:0000256" key="4">
    <source>
        <dbReference type="ARBA" id="ARBA00022825"/>
    </source>
</evidence>
<dbReference type="InterPro" id="IPR034193">
    <property type="entry name" value="PCSK9_ProteinaseK-like"/>
</dbReference>
<keyword evidence="11" id="KW-1185">Reference proteome</keyword>
<dbReference type="PROSITE" id="PS51257">
    <property type="entry name" value="PROKAR_LIPOPROTEIN"/>
    <property type="match status" value="1"/>
</dbReference>
<evidence type="ECO:0000256" key="2">
    <source>
        <dbReference type="ARBA" id="ARBA00022670"/>
    </source>
</evidence>
<feature type="active site" description="Charge relay system" evidence="5">
    <location>
        <position position="215"/>
    </location>
</feature>
<dbReference type="Pfam" id="PF05922">
    <property type="entry name" value="Inhibitor_I9"/>
    <property type="match status" value="1"/>
</dbReference>
<dbReference type="InterPro" id="IPR023828">
    <property type="entry name" value="Peptidase_S8_Ser-AS"/>
</dbReference>
<keyword evidence="2 5" id="KW-0645">Protease</keyword>
<feature type="compositionally biased region" description="Polar residues" evidence="7">
    <location>
        <begin position="389"/>
        <end position="398"/>
    </location>
</feature>
<proteinExistence type="inferred from homology"/>
<keyword evidence="4 5" id="KW-0720">Serine protease</keyword>
<name>A0ABW5B7G2_9BACT</name>
<dbReference type="InterPro" id="IPR022398">
    <property type="entry name" value="Peptidase_S8_His-AS"/>
</dbReference>
<feature type="active site" description="Charge relay system" evidence="5">
    <location>
        <position position="373"/>
    </location>
</feature>
<dbReference type="InterPro" id="IPR015500">
    <property type="entry name" value="Peptidase_S8_subtilisin-rel"/>
</dbReference>
<evidence type="ECO:0000256" key="7">
    <source>
        <dbReference type="SAM" id="MobiDB-lite"/>
    </source>
</evidence>
<evidence type="ECO:0000259" key="8">
    <source>
        <dbReference type="Pfam" id="PF00082"/>
    </source>
</evidence>
<sequence>MLKPYYKFLKRPIGMAAIAISLLTLSCQENQEIPVLETEDQFLRYQQGDIIPGSFIIVLNPDNITFRKGGNYEVNQSAMRVIANELLSKYRISEEKLGHVYASTLEGFSLRLTKDEYELIKNDPAIKYIEPDRMMSIAQGNRPGGGGGGGGSTGQEVPWGITRVGGSVNYSGNNVAWVIDTGIDLTHPDLNVSSTDGFTAFTSGRDANLNDGNGHGTHVAGTIAAINNSIGVVGVAAGAPVVPVKVLDTRGSGSYSGVIAGVDWVGGKAKSGDVANMSLGGPVSQALDDAVLAASNKGIKFVIAAGNSSANANNYSPARANGNNIWTISAMNSSNVFASFSNFGNPPIDYCAPGVSIKSTWKGGGYNTISGTSMAAPHAAGVLLLGSAKSSGTVSQDPDGNADLIISR</sequence>
<comment type="caution">
    <text evidence="10">The sequence shown here is derived from an EMBL/GenBank/DDBJ whole genome shotgun (WGS) entry which is preliminary data.</text>
</comment>
<accession>A0ABW5B7G2</accession>
<keyword evidence="3 5" id="KW-0378">Hydrolase</keyword>
<dbReference type="InterPro" id="IPR023827">
    <property type="entry name" value="Peptidase_S8_Asp-AS"/>
</dbReference>
<feature type="active site" description="Charge relay system" evidence="5">
    <location>
        <position position="180"/>
    </location>
</feature>
<dbReference type="RefSeq" id="WP_380801012.1">
    <property type="nucleotide sequence ID" value="NZ_JBHUIV010000010.1"/>
</dbReference>
<evidence type="ECO:0000313" key="11">
    <source>
        <dbReference type="Proteomes" id="UP001597414"/>
    </source>
</evidence>
<reference evidence="11" key="1">
    <citation type="journal article" date="2019" name="Int. J. Syst. Evol. Microbiol.">
        <title>The Global Catalogue of Microorganisms (GCM) 10K type strain sequencing project: providing services to taxonomists for standard genome sequencing and annotation.</title>
        <authorList>
            <consortium name="The Broad Institute Genomics Platform"/>
            <consortium name="The Broad Institute Genome Sequencing Center for Infectious Disease"/>
            <person name="Wu L."/>
            <person name="Ma J."/>
        </authorList>
    </citation>
    <scope>NUCLEOTIDE SEQUENCE [LARGE SCALE GENOMIC DNA]</scope>
    <source>
        <strain evidence="11">KCTC 19812</strain>
    </source>
</reference>
<dbReference type="PROSITE" id="PS00137">
    <property type="entry name" value="SUBTILASE_HIS"/>
    <property type="match status" value="1"/>
</dbReference>
<dbReference type="EC" id="3.4.-.-" evidence="10"/>
<dbReference type="Gene3D" id="3.40.50.200">
    <property type="entry name" value="Peptidase S8/S53 domain"/>
    <property type="match status" value="1"/>
</dbReference>
<dbReference type="PROSITE" id="PS00136">
    <property type="entry name" value="SUBTILASE_ASP"/>
    <property type="match status" value="1"/>
</dbReference>
<dbReference type="InterPro" id="IPR037045">
    <property type="entry name" value="S8pro/Inhibitor_I9_sf"/>
</dbReference>
<dbReference type="Pfam" id="PF00082">
    <property type="entry name" value="Peptidase_S8"/>
    <property type="match status" value="1"/>
</dbReference>
<dbReference type="InterPro" id="IPR036852">
    <property type="entry name" value="Peptidase_S8/S53_dom_sf"/>
</dbReference>
<gene>
    <name evidence="10" type="ORF">ACFSKV_06010</name>
</gene>
<dbReference type="GO" id="GO:0016787">
    <property type="term" value="F:hydrolase activity"/>
    <property type="evidence" value="ECO:0007669"/>
    <property type="project" value="UniProtKB-KW"/>
</dbReference>
<dbReference type="InterPro" id="IPR010259">
    <property type="entry name" value="S8pro/Inhibitor_I9"/>
</dbReference>
<evidence type="ECO:0000256" key="3">
    <source>
        <dbReference type="ARBA" id="ARBA00022801"/>
    </source>
</evidence>
<organism evidence="10 11">
    <name type="scientific">Shivajiella indica</name>
    <dbReference type="NCBI Taxonomy" id="872115"/>
    <lineage>
        <taxon>Bacteria</taxon>
        <taxon>Pseudomonadati</taxon>
        <taxon>Bacteroidota</taxon>
        <taxon>Cytophagia</taxon>
        <taxon>Cytophagales</taxon>
        <taxon>Cyclobacteriaceae</taxon>
        <taxon>Shivajiella</taxon>
    </lineage>
</organism>
<dbReference type="SUPFAM" id="SSF52743">
    <property type="entry name" value="Subtilisin-like"/>
    <property type="match status" value="1"/>
</dbReference>
<dbReference type="CDD" id="cd04077">
    <property type="entry name" value="Peptidases_S8_PCSK9_ProteinaseK_like"/>
    <property type="match status" value="1"/>
</dbReference>
<evidence type="ECO:0000313" key="10">
    <source>
        <dbReference type="EMBL" id="MFD2201111.1"/>
    </source>
</evidence>
<evidence type="ECO:0000256" key="1">
    <source>
        <dbReference type="ARBA" id="ARBA00011073"/>
    </source>
</evidence>
<feature type="region of interest" description="Disordered" evidence="7">
    <location>
        <begin position="389"/>
        <end position="408"/>
    </location>
</feature>
<dbReference type="PANTHER" id="PTHR43806">
    <property type="entry name" value="PEPTIDASE S8"/>
    <property type="match status" value="1"/>
</dbReference>
<dbReference type="Proteomes" id="UP001597414">
    <property type="component" value="Unassembled WGS sequence"/>
</dbReference>
<dbReference type="PROSITE" id="PS51892">
    <property type="entry name" value="SUBTILASE"/>
    <property type="match status" value="1"/>
</dbReference>
<evidence type="ECO:0000256" key="6">
    <source>
        <dbReference type="RuleBase" id="RU003355"/>
    </source>
</evidence>
<dbReference type="EMBL" id="JBHUIV010000010">
    <property type="protein sequence ID" value="MFD2201111.1"/>
    <property type="molecule type" value="Genomic_DNA"/>
</dbReference>
<dbReference type="InterPro" id="IPR000209">
    <property type="entry name" value="Peptidase_S8/S53_dom"/>
</dbReference>
<dbReference type="PRINTS" id="PR00723">
    <property type="entry name" value="SUBTILISIN"/>
</dbReference>
<dbReference type="PANTHER" id="PTHR43806:SF11">
    <property type="entry name" value="CEREVISIN-RELATED"/>
    <property type="match status" value="1"/>
</dbReference>
<evidence type="ECO:0000259" key="9">
    <source>
        <dbReference type="Pfam" id="PF05922"/>
    </source>
</evidence>
<protein>
    <submittedName>
        <fullName evidence="10">S8 family peptidase</fullName>
        <ecNumber evidence="10">3.4.-.-</ecNumber>
    </submittedName>
</protein>
<dbReference type="SUPFAM" id="SSF54897">
    <property type="entry name" value="Protease propeptides/inhibitors"/>
    <property type="match status" value="1"/>
</dbReference>
<feature type="domain" description="Peptidase S8/S53" evidence="8">
    <location>
        <begin position="178"/>
        <end position="385"/>
    </location>
</feature>
<dbReference type="Gene3D" id="3.30.70.80">
    <property type="entry name" value="Peptidase S8 propeptide/proteinase inhibitor I9"/>
    <property type="match status" value="1"/>
</dbReference>
<feature type="domain" description="Inhibitor I9" evidence="9">
    <location>
        <begin position="55"/>
        <end position="137"/>
    </location>
</feature>
<evidence type="ECO:0000256" key="5">
    <source>
        <dbReference type="PROSITE-ProRule" id="PRU01240"/>
    </source>
</evidence>
<comment type="similarity">
    <text evidence="1 5 6">Belongs to the peptidase S8 family.</text>
</comment>